<proteinExistence type="predicted"/>
<feature type="transmembrane region" description="Helical" evidence="1">
    <location>
        <begin position="21"/>
        <end position="44"/>
    </location>
</feature>
<dbReference type="AlphaFoldDB" id="A0A840IHE0"/>
<reference evidence="2 3" key="1">
    <citation type="submission" date="2020-08" db="EMBL/GenBank/DDBJ databases">
        <title>Genomic Encyclopedia of Archaeal and Bacterial Type Strains, Phase II (KMG-II): from individual species to whole genera.</title>
        <authorList>
            <person name="Goeker M."/>
        </authorList>
    </citation>
    <scope>NUCLEOTIDE SEQUENCE [LARGE SCALE GENOMIC DNA]</scope>
    <source>
        <strain evidence="2 3">DSM 23288</strain>
    </source>
</reference>
<protein>
    <submittedName>
        <fullName evidence="2">Uncharacterized protein</fullName>
    </submittedName>
</protein>
<evidence type="ECO:0000256" key="1">
    <source>
        <dbReference type="SAM" id="Phobius"/>
    </source>
</evidence>
<accession>A0A840IHE0</accession>
<dbReference type="Proteomes" id="UP000585272">
    <property type="component" value="Unassembled WGS sequence"/>
</dbReference>
<comment type="caution">
    <text evidence="2">The sequence shown here is derived from an EMBL/GenBank/DDBJ whole genome shotgun (WGS) entry which is preliminary data.</text>
</comment>
<evidence type="ECO:0000313" key="2">
    <source>
        <dbReference type="EMBL" id="MBB4663368.1"/>
    </source>
</evidence>
<dbReference type="EMBL" id="JACHNU010000004">
    <property type="protein sequence ID" value="MBB4663368.1"/>
    <property type="molecule type" value="Genomic_DNA"/>
</dbReference>
<evidence type="ECO:0000313" key="3">
    <source>
        <dbReference type="Proteomes" id="UP000585272"/>
    </source>
</evidence>
<feature type="transmembrane region" description="Helical" evidence="1">
    <location>
        <begin position="50"/>
        <end position="71"/>
    </location>
</feature>
<sequence>MMGLAVWHFTVFIPDHFWGGIVGAFLAAMFGAIVFGLVVNGFSIPGNDDVSIMTAAEGIPGGALGLAACYFEGLRRERKAGVSYGL</sequence>
<keyword evidence="1" id="KW-0812">Transmembrane</keyword>
<gene>
    <name evidence="2" type="ORF">BDZ31_002963</name>
</gene>
<keyword evidence="1" id="KW-0472">Membrane</keyword>
<name>A0A840IHE0_9ACTN</name>
<organism evidence="2 3">
    <name type="scientific">Conexibacter arvalis</name>
    <dbReference type="NCBI Taxonomy" id="912552"/>
    <lineage>
        <taxon>Bacteria</taxon>
        <taxon>Bacillati</taxon>
        <taxon>Actinomycetota</taxon>
        <taxon>Thermoleophilia</taxon>
        <taxon>Solirubrobacterales</taxon>
        <taxon>Conexibacteraceae</taxon>
        <taxon>Conexibacter</taxon>
    </lineage>
</organism>
<keyword evidence="1" id="KW-1133">Transmembrane helix</keyword>
<keyword evidence="3" id="KW-1185">Reference proteome</keyword>